<gene>
    <name evidence="7" type="primary">TSR1</name>
    <name evidence="7" type="ORF">K7432_000972</name>
</gene>
<dbReference type="Pfam" id="PF08142">
    <property type="entry name" value="AARP2CN"/>
    <property type="match status" value="1"/>
</dbReference>
<dbReference type="PANTHER" id="PTHR12858">
    <property type="entry name" value="RIBOSOME BIOGENESIS PROTEIN"/>
    <property type="match status" value="1"/>
</dbReference>
<comment type="subcellular location">
    <subcellularLocation>
        <location evidence="1">Nucleus</location>
        <location evidence="1">Nucleolus</location>
    </subcellularLocation>
</comment>
<evidence type="ECO:0000313" key="7">
    <source>
        <dbReference type="EMBL" id="KAK9768428.1"/>
    </source>
</evidence>
<evidence type="ECO:0000256" key="4">
    <source>
        <dbReference type="ARBA" id="ARBA00038288"/>
    </source>
</evidence>
<feature type="compositionally biased region" description="Low complexity" evidence="5">
    <location>
        <begin position="306"/>
        <end position="321"/>
    </location>
</feature>
<dbReference type="InterPro" id="IPR030387">
    <property type="entry name" value="G_Bms1/Tsr1_dom"/>
</dbReference>
<dbReference type="PANTHER" id="PTHR12858:SF1">
    <property type="entry name" value="PRE-RRNA-PROCESSING PROTEIN TSR1 HOMOLOG"/>
    <property type="match status" value="1"/>
</dbReference>
<feature type="compositionally biased region" description="Acidic residues" evidence="5">
    <location>
        <begin position="441"/>
        <end position="457"/>
    </location>
</feature>
<dbReference type="SMART" id="SM01362">
    <property type="entry name" value="DUF663"/>
    <property type="match status" value="1"/>
</dbReference>
<dbReference type="InterPro" id="IPR012948">
    <property type="entry name" value="AARP2CN"/>
</dbReference>
<dbReference type="EMBL" id="JASJQH010000019">
    <property type="protein sequence ID" value="KAK9768428.1"/>
    <property type="molecule type" value="Genomic_DNA"/>
</dbReference>
<comment type="similarity">
    <text evidence="4">Belongs to the TRAFAC class translation factor GTPase superfamily. Bms1-like GTPase family. TSR1 subfamily.</text>
</comment>
<feature type="compositionally biased region" description="Acidic residues" evidence="5">
    <location>
        <begin position="420"/>
        <end position="433"/>
    </location>
</feature>
<sequence length="786" mass="89238">MPQEESFHHRATLKQKNKPFKSRHSSKGSLKDQSKGKVNRQSVKHSAKNVTKKADRKNAAKLLQQNKRAALTQANRIFSGRNGAPKIVAVIPLAPDVESSSVVANLFTASEKVVPSPNGTVTLVSDRFKQTFQFIQLKRNLTDILDATKVADYVLFVLSSEVEVDKFGLLCLSSIQAQGSPSVIATCQKLDNVAVKKQNEVRKSLLSFMNYYFPEMDKVHPVDNDPESQTLLRLLSAQHPKSITWREPHPYMLIDKTSFESSPDDDSVGTLQITGYARGAPFSANRLVHLQNYGDFQIKQIVAAKSPNSSSHHESSMAVDSMDGSVDSGILDLPDEDQDDMISEMDPDPMAGEQTWPTEEELAEADERVKLMQAERDAEAKSTKRVPKGTSSYQAAWIVDSGSENEYSDDGEDNNMMGTDDVDSDREEYEDVALEQGNGTDGEDDNDNSDMDEEEEERSFQEYLQRQKESKDDREFPDEVDTPLDISARTRFQRYRGMLSIRTSPWDPFENLPTDYSRIFQFENYPRTKVRVLGQAITGAVKPGSYITIHLTNVPREFIETYDSSRVNVAFGLLQYEHKMSVLNFIVNRNSEYQEPVKSKDPLILHIGFRRLRVQPVYSQLTTKGSNNVHKFERYLQQDLTSVATLYGPIQFGNVPAIFYKEQAGQDPIIVATGSFLNPDPSRIIAKRIILTGYPFKVHKRTAVIRYMFLNPEDVHWFKPIQLTTKYGRTGHIKESLGTHGYMKCMFDGALKQQDTVCMYLYKRVFSKWTTKLYKENEEQEMMIEA</sequence>
<feature type="region of interest" description="Disordered" evidence="5">
    <location>
        <begin position="305"/>
        <end position="357"/>
    </location>
</feature>
<dbReference type="SMART" id="SM00785">
    <property type="entry name" value="AARP2CN"/>
    <property type="match status" value="1"/>
</dbReference>
<keyword evidence="2" id="KW-0690">Ribosome biogenesis</keyword>
<dbReference type="Pfam" id="PF04950">
    <property type="entry name" value="RIBIOP_C"/>
    <property type="match status" value="1"/>
</dbReference>
<keyword evidence="8" id="KW-1185">Reference proteome</keyword>
<dbReference type="InterPro" id="IPR039761">
    <property type="entry name" value="Bms1/Tsr1"/>
</dbReference>
<protein>
    <submittedName>
        <fullName evidence="7">Ribosome biogenesis protein tsr1</fullName>
    </submittedName>
</protein>
<evidence type="ECO:0000256" key="1">
    <source>
        <dbReference type="ARBA" id="ARBA00004604"/>
    </source>
</evidence>
<organism evidence="7 8">
    <name type="scientific">Basidiobolus ranarum</name>
    <dbReference type="NCBI Taxonomy" id="34480"/>
    <lineage>
        <taxon>Eukaryota</taxon>
        <taxon>Fungi</taxon>
        <taxon>Fungi incertae sedis</taxon>
        <taxon>Zoopagomycota</taxon>
        <taxon>Entomophthoromycotina</taxon>
        <taxon>Basidiobolomycetes</taxon>
        <taxon>Basidiobolales</taxon>
        <taxon>Basidiobolaceae</taxon>
        <taxon>Basidiobolus</taxon>
    </lineage>
</organism>
<feature type="region of interest" description="Disordered" evidence="5">
    <location>
        <begin position="396"/>
        <end position="480"/>
    </location>
</feature>
<feature type="compositionally biased region" description="Acidic residues" evidence="5">
    <location>
        <begin position="333"/>
        <end position="347"/>
    </location>
</feature>
<feature type="compositionally biased region" description="Basic and acidic residues" evidence="5">
    <location>
        <begin position="465"/>
        <end position="474"/>
    </location>
</feature>
<dbReference type="Pfam" id="PF22298">
    <property type="entry name" value="Tsr1_G-like"/>
    <property type="match status" value="1"/>
</dbReference>
<accession>A0ABR2X3T3</accession>
<feature type="region of interest" description="Disordered" evidence="5">
    <location>
        <begin position="1"/>
        <end position="57"/>
    </location>
</feature>
<feature type="domain" description="Bms1-type G" evidence="6">
    <location>
        <begin position="84"/>
        <end position="241"/>
    </location>
</feature>
<comment type="caution">
    <text evidence="7">The sequence shown here is derived from an EMBL/GenBank/DDBJ whole genome shotgun (WGS) entry which is preliminary data.</text>
</comment>
<name>A0ABR2X3T3_9FUNG</name>
<dbReference type="Proteomes" id="UP001479436">
    <property type="component" value="Unassembled WGS sequence"/>
</dbReference>
<evidence type="ECO:0000256" key="3">
    <source>
        <dbReference type="ARBA" id="ARBA00023242"/>
    </source>
</evidence>
<evidence type="ECO:0000313" key="8">
    <source>
        <dbReference type="Proteomes" id="UP001479436"/>
    </source>
</evidence>
<evidence type="ECO:0000256" key="2">
    <source>
        <dbReference type="ARBA" id="ARBA00022517"/>
    </source>
</evidence>
<dbReference type="PROSITE" id="PS51714">
    <property type="entry name" value="G_BMS1"/>
    <property type="match status" value="1"/>
</dbReference>
<feature type="compositionally biased region" description="Basic residues" evidence="5">
    <location>
        <begin position="42"/>
        <end position="51"/>
    </location>
</feature>
<dbReference type="InterPro" id="IPR007034">
    <property type="entry name" value="BMS1_TSR1_C"/>
</dbReference>
<evidence type="ECO:0000259" key="6">
    <source>
        <dbReference type="PROSITE" id="PS51714"/>
    </source>
</evidence>
<feature type="compositionally biased region" description="Basic residues" evidence="5">
    <location>
        <begin position="9"/>
        <end position="26"/>
    </location>
</feature>
<proteinExistence type="inferred from homology"/>
<keyword evidence="3" id="KW-0539">Nucleus</keyword>
<reference evidence="7 8" key="1">
    <citation type="submission" date="2023-04" db="EMBL/GenBank/DDBJ databases">
        <title>Genome of Basidiobolus ranarum AG-B5.</title>
        <authorList>
            <person name="Stajich J.E."/>
            <person name="Carter-House D."/>
            <person name="Gryganskyi A."/>
        </authorList>
    </citation>
    <scope>NUCLEOTIDE SEQUENCE [LARGE SCALE GENOMIC DNA]</scope>
    <source>
        <strain evidence="7 8">AG-B5</strain>
    </source>
</reference>
<evidence type="ECO:0000256" key="5">
    <source>
        <dbReference type="SAM" id="MobiDB-lite"/>
    </source>
</evidence>